<dbReference type="EMBL" id="RWAH01000040">
    <property type="protein sequence ID" value="MMS79519.1"/>
    <property type="molecule type" value="Genomic_DNA"/>
</dbReference>
<evidence type="ECO:0008006" key="3">
    <source>
        <dbReference type="Google" id="ProtNLM"/>
    </source>
</evidence>
<evidence type="ECO:0000313" key="1">
    <source>
        <dbReference type="EMBL" id="MMS79519.1"/>
    </source>
</evidence>
<dbReference type="Proteomes" id="UP000839526">
    <property type="component" value="Unassembled WGS sequence"/>
</dbReference>
<accession>A0A403T6V5</accession>
<protein>
    <recommendedName>
        <fullName evidence="3">CopG-like ribbon-helix-helix domain-containing protein</fullName>
    </recommendedName>
</protein>
<sequence>MGQEQPKARSRLKKAKNPRKQIGLRITQDEHAELELLAEKDGRTASNLANWCYQLGLEAYKRKKQQGEGA</sequence>
<proteinExistence type="predicted"/>
<gene>
    <name evidence="1" type="ORF">D9O31_24220</name>
</gene>
<comment type="caution">
    <text evidence="1">The sequence shown here is derived from an EMBL/GenBank/DDBJ whole genome shotgun (WGS) entry which is preliminary data.</text>
</comment>
<reference evidence="1 2" key="1">
    <citation type="submission" date="2018-10" db="EMBL/GenBank/DDBJ databases">
        <authorList>
            <consortium name="PulseNet: The National Subtyping Network for Foodborne Disease Surveillance"/>
            <person name="Tarr C.L."/>
            <person name="Trees E."/>
            <person name="Katz L.S."/>
            <person name="Carleton-Romer H.A."/>
            <person name="Stroika S."/>
            <person name="Kucerova Z."/>
            <person name="Roache K.F."/>
            <person name="Sabol A.L."/>
            <person name="Besser J."/>
            <person name="Gerner-Smidt P."/>
        </authorList>
    </citation>
    <scope>NUCLEOTIDE SEQUENCE [LARGE SCALE GENOMIC DNA]</scope>
    <source>
        <strain evidence="1 2">PNUSAS052121</strain>
    </source>
</reference>
<organism evidence="1 2">
    <name type="scientific">Salmonella enterica</name>
    <name type="common">Salmonella choleraesuis</name>
    <dbReference type="NCBI Taxonomy" id="28901"/>
    <lineage>
        <taxon>Bacteria</taxon>
        <taxon>Pseudomonadati</taxon>
        <taxon>Pseudomonadota</taxon>
        <taxon>Gammaproteobacteria</taxon>
        <taxon>Enterobacterales</taxon>
        <taxon>Enterobacteriaceae</taxon>
        <taxon>Salmonella</taxon>
    </lineage>
</organism>
<dbReference type="AlphaFoldDB" id="A0A403T6V5"/>
<evidence type="ECO:0000313" key="2">
    <source>
        <dbReference type="Proteomes" id="UP000839526"/>
    </source>
</evidence>
<name>A0A403T6V5_SALER</name>